<dbReference type="GO" id="GO:0015188">
    <property type="term" value="F:L-isoleucine transmembrane transporter activity"/>
    <property type="evidence" value="ECO:0007669"/>
    <property type="project" value="TreeGrafter"/>
</dbReference>
<feature type="transmembrane region" description="Helical" evidence="9">
    <location>
        <begin position="7"/>
        <end position="27"/>
    </location>
</feature>
<feature type="transmembrane region" description="Helical" evidence="9">
    <location>
        <begin position="403"/>
        <end position="423"/>
    </location>
</feature>
<dbReference type="EMBL" id="AP025314">
    <property type="protein sequence ID" value="BDD07646.1"/>
    <property type="molecule type" value="Genomic_DNA"/>
</dbReference>
<feature type="transmembrane region" description="Helical" evidence="9">
    <location>
        <begin position="39"/>
        <end position="58"/>
    </location>
</feature>
<feature type="transmembrane region" description="Helical" evidence="9">
    <location>
        <begin position="371"/>
        <end position="397"/>
    </location>
</feature>
<evidence type="ECO:0000256" key="9">
    <source>
        <dbReference type="SAM" id="Phobius"/>
    </source>
</evidence>
<dbReference type="GO" id="GO:0015820">
    <property type="term" value="P:L-leucine transport"/>
    <property type="evidence" value="ECO:0007669"/>
    <property type="project" value="TreeGrafter"/>
</dbReference>
<organism evidence="10 11">
    <name type="scientific">Fulvitalea axinellae</name>
    <dbReference type="NCBI Taxonomy" id="1182444"/>
    <lineage>
        <taxon>Bacteria</taxon>
        <taxon>Pseudomonadati</taxon>
        <taxon>Bacteroidota</taxon>
        <taxon>Cytophagia</taxon>
        <taxon>Cytophagales</taxon>
        <taxon>Persicobacteraceae</taxon>
        <taxon>Fulvitalea</taxon>
    </lineage>
</organism>
<protein>
    <submittedName>
        <fullName evidence="10">Branched-chain amino acid transport system carrier protein</fullName>
    </submittedName>
</protein>
<accession>A0AAU9D4A6</accession>
<keyword evidence="8 9" id="KW-0472">Membrane</keyword>
<dbReference type="GO" id="GO:0005304">
    <property type="term" value="F:L-valine transmembrane transporter activity"/>
    <property type="evidence" value="ECO:0007669"/>
    <property type="project" value="TreeGrafter"/>
</dbReference>
<keyword evidence="5 9" id="KW-0812">Transmembrane</keyword>
<dbReference type="PANTHER" id="PTHR30588:SF0">
    <property type="entry name" value="BRANCHED-CHAIN AMINO ACID PERMEASE BRNQ"/>
    <property type="match status" value="1"/>
</dbReference>
<evidence type="ECO:0000256" key="1">
    <source>
        <dbReference type="ARBA" id="ARBA00004651"/>
    </source>
</evidence>
<dbReference type="NCBIfam" id="TIGR00796">
    <property type="entry name" value="livcs"/>
    <property type="match status" value="1"/>
</dbReference>
<proteinExistence type="inferred from homology"/>
<dbReference type="InterPro" id="IPR004685">
    <property type="entry name" value="Brnchd-chn_aa_trnsp_Livcs"/>
</dbReference>
<gene>
    <name evidence="10" type="primary">brnQ-1</name>
    <name evidence="10" type="ORF">FUAX_00780</name>
</gene>
<dbReference type="Pfam" id="PF05525">
    <property type="entry name" value="Branch_AA_trans"/>
    <property type="match status" value="1"/>
</dbReference>
<keyword evidence="3" id="KW-0813">Transport</keyword>
<name>A0AAU9D4A6_9BACT</name>
<evidence type="ECO:0000256" key="6">
    <source>
        <dbReference type="ARBA" id="ARBA00022970"/>
    </source>
</evidence>
<sequence length="430" mass="45325">MWSRNKDVIVIGGAVFAMFFGAGNLIFPPLLGAALGPDWLTGTVGFVLTTAVLSLLAMMAVAKAGDGFADLARHLDKKFSAIFGVVLVLAIGPLLAIPRTGATTYEMGILPVFPEVSANVVSMIYFAGVLLFSISKNGVMDKVGKFLTPTLVVGLLFIICKAVFSSGDVAPLEDPATSPFSKSFVEGYQTLDVIGAVLFTIVTLGALREKNYQGTSIPPMVFKTGLLAATFLAFVYGGLMYMGALGAEYLSGDMARTTFFVTLVEKFVGVSGKYILALTVTMACFSTAVGLTSVTAVYFERLTKGKMSYKFNVIVCSVISYALANLGVESIVALSGPALSLLYPALMVLIGLMLFSHLLPNKEMAFKAGVYSAVGISVCEAISTKAVPALSPIFAGLPFAEHGFGWLVPTLVILVLAIAYSAVRPRKAVV</sequence>
<feature type="transmembrane region" description="Helical" evidence="9">
    <location>
        <begin position="79"/>
        <end position="96"/>
    </location>
</feature>
<dbReference type="GO" id="GO:0015818">
    <property type="term" value="P:isoleucine transport"/>
    <property type="evidence" value="ECO:0007669"/>
    <property type="project" value="TreeGrafter"/>
</dbReference>
<evidence type="ECO:0000256" key="4">
    <source>
        <dbReference type="ARBA" id="ARBA00022475"/>
    </source>
</evidence>
<keyword evidence="4" id="KW-1003">Cell membrane</keyword>
<feature type="transmembrane region" description="Helical" evidence="9">
    <location>
        <begin position="187"/>
        <end position="208"/>
    </location>
</feature>
<comment type="subcellular location">
    <subcellularLocation>
        <location evidence="1">Cell membrane</location>
        <topology evidence="1">Multi-pass membrane protein</topology>
    </subcellularLocation>
</comment>
<feature type="transmembrane region" description="Helical" evidence="9">
    <location>
        <begin position="116"/>
        <end position="134"/>
    </location>
</feature>
<keyword evidence="7 9" id="KW-1133">Transmembrane helix</keyword>
<feature type="transmembrane region" description="Helical" evidence="9">
    <location>
        <begin position="341"/>
        <end position="359"/>
    </location>
</feature>
<evidence type="ECO:0000256" key="3">
    <source>
        <dbReference type="ARBA" id="ARBA00022448"/>
    </source>
</evidence>
<keyword evidence="6" id="KW-0029">Amino-acid transport</keyword>
<feature type="transmembrane region" description="Helical" evidence="9">
    <location>
        <begin position="311"/>
        <end position="335"/>
    </location>
</feature>
<feature type="transmembrane region" description="Helical" evidence="9">
    <location>
        <begin position="220"/>
        <end position="244"/>
    </location>
</feature>
<dbReference type="GO" id="GO:0005886">
    <property type="term" value="C:plasma membrane"/>
    <property type="evidence" value="ECO:0007669"/>
    <property type="project" value="UniProtKB-SubCell"/>
</dbReference>
<feature type="transmembrane region" description="Helical" evidence="9">
    <location>
        <begin position="274"/>
        <end position="299"/>
    </location>
</feature>
<dbReference type="PANTHER" id="PTHR30588">
    <property type="entry name" value="BRANCHED-CHAIN AMINO ACID TRANSPORT SYSTEM 2 CARRIER PROTEIN"/>
    <property type="match status" value="1"/>
</dbReference>
<reference evidence="10 11" key="1">
    <citation type="submission" date="2021-12" db="EMBL/GenBank/DDBJ databases">
        <title>Genome sequencing of bacteria with rrn-lacking chromosome and rrn-plasmid.</title>
        <authorList>
            <person name="Anda M."/>
            <person name="Iwasaki W."/>
        </authorList>
    </citation>
    <scope>NUCLEOTIDE SEQUENCE [LARGE SCALE GENOMIC DNA]</scope>
    <source>
        <strain evidence="10 11">DSM 100852</strain>
    </source>
</reference>
<dbReference type="GO" id="GO:0015190">
    <property type="term" value="F:L-leucine transmembrane transporter activity"/>
    <property type="evidence" value="ECO:0007669"/>
    <property type="project" value="TreeGrafter"/>
</dbReference>
<evidence type="ECO:0000313" key="10">
    <source>
        <dbReference type="EMBL" id="BDD07646.1"/>
    </source>
</evidence>
<dbReference type="KEGG" id="fax:FUAX_00780"/>
<comment type="similarity">
    <text evidence="2">Belongs to the branched chain amino acid transporter family.</text>
</comment>
<keyword evidence="11" id="KW-1185">Reference proteome</keyword>
<feature type="transmembrane region" description="Helical" evidence="9">
    <location>
        <begin position="146"/>
        <end position="167"/>
    </location>
</feature>
<dbReference type="AlphaFoldDB" id="A0AAU9D4A6"/>
<evidence type="ECO:0000256" key="2">
    <source>
        <dbReference type="ARBA" id="ARBA00008540"/>
    </source>
</evidence>
<evidence type="ECO:0000256" key="7">
    <source>
        <dbReference type="ARBA" id="ARBA00022989"/>
    </source>
</evidence>
<evidence type="ECO:0000313" key="11">
    <source>
        <dbReference type="Proteomes" id="UP001348817"/>
    </source>
</evidence>
<evidence type="ECO:0000256" key="8">
    <source>
        <dbReference type="ARBA" id="ARBA00023136"/>
    </source>
</evidence>
<dbReference type="Proteomes" id="UP001348817">
    <property type="component" value="Chromosome"/>
</dbReference>
<evidence type="ECO:0000256" key="5">
    <source>
        <dbReference type="ARBA" id="ARBA00022692"/>
    </source>
</evidence>
<dbReference type="RefSeq" id="WP_338392959.1">
    <property type="nucleotide sequence ID" value="NZ_AP025314.1"/>
</dbReference>